<comment type="caution">
    <text evidence="3">The sequence shown here is derived from an EMBL/GenBank/DDBJ whole genome shotgun (WGS) entry which is preliminary data.</text>
</comment>
<feature type="transmembrane region" description="Helical" evidence="1">
    <location>
        <begin position="873"/>
        <end position="896"/>
    </location>
</feature>
<feature type="transmembrane region" description="Helical" evidence="1">
    <location>
        <begin position="781"/>
        <end position="807"/>
    </location>
</feature>
<feature type="transmembrane region" description="Helical" evidence="1">
    <location>
        <begin position="916"/>
        <end position="936"/>
    </location>
</feature>
<reference evidence="3" key="1">
    <citation type="submission" date="2021-04" db="EMBL/GenBank/DDBJ databases">
        <title>Genomic analysis of electroactive and textile dye degrading Bacillus circulans strain: DC10 isolated from constructed wetland-microbial fuel cells treating textile dye wastewaters.</title>
        <authorList>
            <person name="Patel D.U."/>
            <person name="Desai C.R."/>
        </authorList>
    </citation>
    <scope>NUCLEOTIDE SEQUENCE</scope>
    <source>
        <strain evidence="3">DC10</strain>
    </source>
</reference>
<feature type="transmembrane region" description="Helical" evidence="1">
    <location>
        <begin position="752"/>
        <end position="775"/>
    </location>
</feature>
<feature type="transmembrane region" description="Helical" evidence="1">
    <location>
        <begin position="624"/>
        <end position="643"/>
    </location>
</feature>
<keyword evidence="1" id="KW-0472">Membrane</keyword>
<dbReference type="NCBIfam" id="TIGR02675">
    <property type="entry name" value="tape_meas_nterm"/>
    <property type="match status" value="1"/>
</dbReference>
<dbReference type="Pfam" id="PF20155">
    <property type="entry name" value="TMP_3"/>
    <property type="match status" value="1"/>
</dbReference>
<feature type="transmembrane region" description="Helical" evidence="1">
    <location>
        <begin position="577"/>
        <end position="603"/>
    </location>
</feature>
<dbReference type="PANTHER" id="PTHR37813">
    <property type="entry name" value="FELS-2 PROPHAGE PROTEIN"/>
    <property type="match status" value="1"/>
</dbReference>
<gene>
    <name evidence="3" type="ORF">KD144_00500</name>
</gene>
<organism evidence="3">
    <name type="scientific">Niallia circulans</name>
    <name type="common">Bacillus circulans</name>
    <dbReference type="NCBI Taxonomy" id="1397"/>
    <lineage>
        <taxon>Bacteria</taxon>
        <taxon>Bacillati</taxon>
        <taxon>Bacillota</taxon>
        <taxon>Bacilli</taxon>
        <taxon>Bacillales</taxon>
        <taxon>Bacillaceae</taxon>
        <taxon>Niallia</taxon>
    </lineage>
</organism>
<proteinExistence type="predicted"/>
<name>A0A941G8L8_NIACI</name>
<evidence type="ECO:0000256" key="1">
    <source>
        <dbReference type="SAM" id="Phobius"/>
    </source>
</evidence>
<dbReference type="PANTHER" id="PTHR37813:SF1">
    <property type="entry name" value="FELS-2 PROPHAGE PROTEIN"/>
    <property type="match status" value="1"/>
</dbReference>
<feature type="transmembrane region" description="Helical" evidence="1">
    <location>
        <begin position="814"/>
        <end position="837"/>
    </location>
</feature>
<evidence type="ECO:0000313" key="3">
    <source>
        <dbReference type="EMBL" id="MBR8668004.1"/>
    </source>
</evidence>
<feature type="transmembrane region" description="Helical" evidence="1">
    <location>
        <begin position="395"/>
        <end position="416"/>
    </location>
</feature>
<accession>A0A941G8L8</accession>
<dbReference type="InterPro" id="IPR016024">
    <property type="entry name" value="ARM-type_fold"/>
</dbReference>
<dbReference type="AlphaFoldDB" id="A0A941G8L8"/>
<feature type="transmembrane region" description="Helical" evidence="1">
    <location>
        <begin position="700"/>
        <end position="720"/>
    </location>
</feature>
<keyword evidence="1" id="KW-1133">Transmembrane helix</keyword>
<sequence length="1133" mass="118825">MAADGSVVIEITIDDTDVSGQIRDIDRDFNRVGSNFPQIFRNNMRQIRTSLGQIRTNISDTFSAAANSIRNTFTRANPFRSMFTGLQTATSGITSRMTSGFSNAFSRIRTSASNSIGRMRQDFSNLDRSVQNPLKSMLTMAATITGITGAMNLMGRAISRVDTIDTATKSLTVLTGSTEDAKLVMNDLVDAIDGTPIALNDVALGAKKMVAAGMKAEKVKPVFKSIADAAYGVGDGAQSIDQITSAIASMQSAGVVYADDINRLVDAGIPAWQMLANQTDMSVSDIKKYTSKGLLESNDAIDMLVEGIQNGTDGVAGSTAAMAGLAKTAGDTISGSFGNMKTAIVKIMANVADVLKGDIIDSLKGLTNAFKAVGRVTASEGFANGLRGMVDALKLLSPALLGVVTALAIFSTYMGLTKAVGALRMAIAGLLFTISANPVVAIVAALAGLAVMLVTLYKTNETFRNAVQKTWNFITDMYEKSVEGIKTALSSIMPALQAFGSWTGDKLIAGFSWLGSIGVKAISAIATGLAIAGDAISSFFDYLANSAVGQAVLNALKLSFENITNVLLTLVPFLSRLALGFIGVTGPLGLAISLAITFAATLLKMGGFSAEGINKALKDIGKTLMGILDTALVLIPQFIKIGADLIVKLMEGIAQSIPKLVSVAEQLMNMLNEAIITYLPIIIEVGLQIITAIADGIVQYLPIMINAIISIVTFLVDTIAQYLPTIISVGITILTNLLEGILTVLPEVINTAILIITSLLGILIDNLPMILSAGIDILNALIGGVIAALPALLTAALTIIISLATALLDNLPQLLSAGIELLMALIDGILSILPMLIETALTLIITLATAVIKALPQIIAAGIKILNALIQGIVQLIPALIACALKLIITLVGAIIKNLPQILSAGVKILKMLVQGILSIIGTLIKAGAELIVRLIQAIAKQFPKITAKGKEIPGIVADGIKSAISKMVSIGEDIISGIVKGIGNGFGWVKSKISELGGNITGWATSILKIKSPSRVMRDKVGKWIPAGIAVGIDADASEVEKSMDRMLKIPTNYTAEAAVGINGVGLLDKLKATVNASNIINSNYDDSKVTNLLKQIADKDSNVYLDDDKVGSFTDKDQAMRTFKASRRLAT</sequence>
<dbReference type="InterPro" id="IPR013491">
    <property type="entry name" value="Tape_meas_N"/>
</dbReference>
<dbReference type="EMBL" id="JAGTPX010000001">
    <property type="protein sequence ID" value="MBR8668004.1"/>
    <property type="molecule type" value="Genomic_DNA"/>
</dbReference>
<feature type="transmembrane region" description="Helical" evidence="1">
    <location>
        <begin position="843"/>
        <end position="866"/>
    </location>
</feature>
<protein>
    <submittedName>
        <fullName evidence="3">Tape measure protein</fullName>
    </submittedName>
</protein>
<dbReference type="RefSeq" id="WP_212116639.1">
    <property type="nucleotide sequence ID" value="NZ_JAGTPX020000001.1"/>
</dbReference>
<keyword evidence="1" id="KW-0812">Transmembrane</keyword>
<feature type="domain" description="Tape measure protein N-terminal" evidence="2">
    <location>
        <begin position="156"/>
        <end position="352"/>
    </location>
</feature>
<dbReference type="SUPFAM" id="SSF48371">
    <property type="entry name" value="ARM repeat"/>
    <property type="match status" value="1"/>
</dbReference>
<evidence type="ECO:0000259" key="2">
    <source>
        <dbReference type="Pfam" id="PF20155"/>
    </source>
</evidence>
<feature type="transmembrane region" description="Helical" evidence="1">
    <location>
        <begin position="428"/>
        <end position="457"/>
    </location>
</feature>
<feature type="transmembrane region" description="Helical" evidence="1">
    <location>
        <begin position="675"/>
        <end position="693"/>
    </location>
</feature>